<dbReference type="Pfam" id="PF18911">
    <property type="entry name" value="PKD_4"/>
    <property type="match status" value="1"/>
</dbReference>
<dbReference type="Pfam" id="PF00754">
    <property type="entry name" value="F5_F8_type_C"/>
    <property type="match status" value="1"/>
</dbReference>
<dbReference type="Gene3D" id="2.60.120.260">
    <property type="entry name" value="Galactose-binding domain-like"/>
    <property type="match status" value="1"/>
</dbReference>
<dbReference type="SUPFAM" id="SSF56219">
    <property type="entry name" value="DNase I-like"/>
    <property type="match status" value="1"/>
</dbReference>
<dbReference type="RefSeq" id="WP_115900506.1">
    <property type="nucleotide sequence ID" value="NZ_QUNS01000002.1"/>
</dbReference>
<organism evidence="5 6">
    <name type="scientific">Tenacibaculum gallaicum</name>
    <dbReference type="NCBI Taxonomy" id="561505"/>
    <lineage>
        <taxon>Bacteria</taxon>
        <taxon>Pseudomonadati</taxon>
        <taxon>Bacteroidota</taxon>
        <taxon>Flavobacteriia</taxon>
        <taxon>Flavobacteriales</taxon>
        <taxon>Flavobacteriaceae</taxon>
        <taxon>Tenacibaculum</taxon>
    </lineage>
</organism>
<dbReference type="GO" id="GO:0003824">
    <property type="term" value="F:catalytic activity"/>
    <property type="evidence" value="ECO:0007669"/>
    <property type="project" value="InterPro"/>
</dbReference>
<sequence length="776" mass="84331">MRKTIFFACFLLVGSLVNLHAQSVSPSKTTYAPNKAITINFSDGPSNAKDWIGIYNQGDTPGLVSSIDWLYVNGQKNATQKLKNGAITFSSGLPNTGTYDIYFLKNDGYTVLASSSFTITTEIPTCPPISQTGWSLQYVDSQETSGENGVATNAFDGDTATIWHTEWSATQPTHPHEIQINLNDIYNICELKYLPRQTGTNGTIADYKIYVSDTPSNWGTAVATGTFASNQTEKTVSFPKKQGQYLRLVATSDINGGDYTSAAEINISGTLIQTGAPVANFTSNTSSVIAGQQISFTDSSTNTPTSWNWTFEGGTPATSTAKNPTITYPSEGTYSVTLTATNATGSNTITKTGYVNVRNTNSLKVLQFNIWQEGTSVPNGMTYIRDVIAEVNPDIVCFSEVRNYTGDWTTKIVNNLAAIGLNYNRGYAYGDVSIISKYPITSSGTNLGAISVFDVDVNGQSVVVATAHLDYTYYATYLPRGYNCGGSSPYSGWSKIGSVNQDPQPVTDPAAITEQNLGSQRDEQIAAFINHVKNETRPVILLGDFNEPSHLDWTSRQANMFDHHGVVFPWHTTKSLENNGFVDAYRAVYPDEVANPGITWPSVATGVGSTSWTPEADERDRIDYIFYRGATLSATSAALVGPKASYVNNVSSTANTQNDTFEANQLPWPSDHKGVSAVINLSVGSASRISETTDNSLQTAATFKVFPNPTKEMVNINCADCTPFSYTVRNFLGQTILQQNATQNNININLKSAPKGLYFIDVKTKKKTLTYKIIKE</sequence>
<dbReference type="InterPro" id="IPR036691">
    <property type="entry name" value="Endo/exonu/phosph_ase_sf"/>
</dbReference>
<evidence type="ECO:0000313" key="5">
    <source>
        <dbReference type="EMBL" id="REH54870.1"/>
    </source>
</evidence>
<evidence type="ECO:0000313" key="6">
    <source>
        <dbReference type="Proteomes" id="UP000256884"/>
    </source>
</evidence>
<evidence type="ECO:0000259" key="4">
    <source>
        <dbReference type="PROSITE" id="PS50093"/>
    </source>
</evidence>
<reference evidence="5 6" key="1">
    <citation type="submission" date="2018-08" db="EMBL/GenBank/DDBJ databases">
        <title>Genomic Encyclopedia of Type Strains, Phase IV (KMG-IV): sequencing the most valuable type-strain genomes for metagenomic binning, comparative biology and taxonomic classification.</title>
        <authorList>
            <person name="Goeker M."/>
        </authorList>
    </citation>
    <scope>NUCLEOTIDE SEQUENCE [LARGE SCALE GENOMIC DNA]</scope>
    <source>
        <strain evidence="5 6">DSM 18841</strain>
    </source>
</reference>
<dbReference type="SUPFAM" id="SSF49785">
    <property type="entry name" value="Galactose-binding domain-like"/>
    <property type="match status" value="1"/>
</dbReference>
<feature type="chain" id="PRO_5017597004" evidence="2">
    <location>
        <begin position="22"/>
        <end position="776"/>
    </location>
</feature>
<evidence type="ECO:0000256" key="1">
    <source>
        <dbReference type="ARBA" id="ARBA00022729"/>
    </source>
</evidence>
<dbReference type="InterPro" id="IPR013783">
    <property type="entry name" value="Ig-like_fold"/>
</dbReference>
<dbReference type="PANTHER" id="PTHR41349">
    <property type="match status" value="1"/>
</dbReference>
<dbReference type="InterPro" id="IPR000421">
    <property type="entry name" value="FA58C"/>
</dbReference>
<dbReference type="Gene3D" id="3.60.10.10">
    <property type="entry name" value="Endonuclease/exonuclease/phosphatase"/>
    <property type="match status" value="1"/>
</dbReference>
<proteinExistence type="predicted"/>
<dbReference type="EMBL" id="QUNS01000002">
    <property type="protein sequence ID" value="REH54870.1"/>
    <property type="molecule type" value="Genomic_DNA"/>
</dbReference>
<comment type="caution">
    <text evidence="5">The sequence shown here is derived from an EMBL/GenBank/DDBJ whole genome shotgun (WGS) entry which is preliminary data.</text>
</comment>
<dbReference type="InterPro" id="IPR026444">
    <property type="entry name" value="Secre_tail"/>
</dbReference>
<evidence type="ECO:0000256" key="2">
    <source>
        <dbReference type="SAM" id="SignalP"/>
    </source>
</evidence>
<dbReference type="PROSITE" id="PS50022">
    <property type="entry name" value="FA58C_3"/>
    <property type="match status" value="1"/>
</dbReference>
<dbReference type="SMART" id="SM00089">
    <property type="entry name" value="PKD"/>
    <property type="match status" value="1"/>
</dbReference>
<dbReference type="InterPro" id="IPR000601">
    <property type="entry name" value="PKD_dom"/>
</dbReference>
<dbReference type="OrthoDB" id="9794261at2"/>
<dbReference type="Pfam" id="PF18962">
    <property type="entry name" value="Por_Secre_tail"/>
    <property type="match status" value="1"/>
</dbReference>
<dbReference type="Pfam" id="PF03372">
    <property type="entry name" value="Exo_endo_phos"/>
    <property type="match status" value="1"/>
</dbReference>
<dbReference type="SUPFAM" id="SSF49299">
    <property type="entry name" value="PKD domain"/>
    <property type="match status" value="1"/>
</dbReference>
<accession>A0A3E0I889</accession>
<keyword evidence="1 2" id="KW-0732">Signal</keyword>
<feature type="signal peptide" evidence="2">
    <location>
        <begin position="1"/>
        <end position="21"/>
    </location>
</feature>
<dbReference type="FunFam" id="2.60.40.10:FF:000270">
    <property type="entry name" value="Cell surface protein"/>
    <property type="match status" value="1"/>
</dbReference>
<feature type="domain" description="F5/8 type C" evidence="3">
    <location>
        <begin position="156"/>
        <end position="270"/>
    </location>
</feature>
<evidence type="ECO:0000259" key="3">
    <source>
        <dbReference type="PROSITE" id="PS50022"/>
    </source>
</evidence>
<name>A0A3E0I889_9FLAO</name>
<dbReference type="Proteomes" id="UP000256884">
    <property type="component" value="Unassembled WGS sequence"/>
</dbReference>
<keyword evidence="6" id="KW-1185">Reference proteome</keyword>
<dbReference type="CDD" id="cd00146">
    <property type="entry name" value="PKD"/>
    <property type="match status" value="1"/>
</dbReference>
<dbReference type="InterPro" id="IPR035986">
    <property type="entry name" value="PKD_dom_sf"/>
</dbReference>
<dbReference type="PROSITE" id="PS50093">
    <property type="entry name" value="PKD"/>
    <property type="match status" value="1"/>
</dbReference>
<feature type="domain" description="PKD" evidence="4">
    <location>
        <begin position="277"/>
        <end position="362"/>
    </location>
</feature>
<dbReference type="AlphaFoldDB" id="A0A3E0I889"/>
<dbReference type="InterPro" id="IPR005135">
    <property type="entry name" value="Endo/exonuclease/phosphatase"/>
</dbReference>
<dbReference type="InterPro" id="IPR008979">
    <property type="entry name" value="Galactose-bd-like_sf"/>
</dbReference>
<protein>
    <submittedName>
        <fullName evidence="5">Putative secreted protein (Por secretion system target)</fullName>
    </submittedName>
</protein>
<gene>
    <name evidence="5" type="ORF">C7448_102398</name>
</gene>
<dbReference type="InterPro" id="IPR022409">
    <property type="entry name" value="PKD/Chitinase_dom"/>
</dbReference>
<dbReference type="Gene3D" id="2.60.40.10">
    <property type="entry name" value="Immunoglobulins"/>
    <property type="match status" value="1"/>
</dbReference>
<dbReference type="NCBIfam" id="TIGR04183">
    <property type="entry name" value="Por_Secre_tail"/>
    <property type="match status" value="1"/>
</dbReference>
<dbReference type="PANTHER" id="PTHR41349:SF1">
    <property type="entry name" value="PROTEIN CBG08683"/>
    <property type="match status" value="1"/>
</dbReference>